<dbReference type="PROSITE" id="PS50929">
    <property type="entry name" value="ABC_TM1F"/>
    <property type="match status" value="1"/>
</dbReference>
<dbReference type="PROSITE" id="PS50893">
    <property type="entry name" value="ABC_TRANSPORTER_2"/>
    <property type="match status" value="1"/>
</dbReference>
<dbReference type="GO" id="GO:0016887">
    <property type="term" value="F:ATP hydrolysis activity"/>
    <property type="evidence" value="ECO:0007669"/>
    <property type="project" value="InterPro"/>
</dbReference>
<dbReference type="GO" id="GO:0140359">
    <property type="term" value="F:ABC-type transporter activity"/>
    <property type="evidence" value="ECO:0007669"/>
    <property type="project" value="InterPro"/>
</dbReference>
<name>A0A842JJ23_9ACTN</name>
<dbReference type="GO" id="GO:0034040">
    <property type="term" value="F:ATPase-coupled lipid transmembrane transporter activity"/>
    <property type="evidence" value="ECO:0007669"/>
    <property type="project" value="TreeGrafter"/>
</dbReference>
<organism evidence="10 11">
    <name type="scientific">Gordonibacter massiliensis</name>
    <name type="common">ex Traore et al. 2017</name>
    <dbReference type="NCBI Taxonomy" id="1841863"/>
    <lineage>
        <taxon>Bacteria</taxon>
        <taxon>Bacillati</taxon>
        <taxon>Actinomycetota</taxon>
        <taxon>Coriobacteriia</taxon>
        <taxon>Eggerthellales</taxon>
        <taxon>Eggerthellaceae</taxon>
        <taxon>Gordonibacter</taxon>
    </lineage>
</organism>
<evidence type="ECO:0000256" key="2">
    <source>
        <dbReference type="ARBA" id="ARBA00022692"/>
    </source>
</evidence>
<dbReference type="PROSITE" id="PS00211">
    <property type="entry name" value="ABC_TRANSPORTER_1"/>
    <property type="match status" value="1"/>
</dbReference>
<keyword evidence="11" id="KW-1185">Reference proteome</keyword>
<reference evidence="10 11" key="1">
    <citation type="submission" date="2020-08" db="EMBL/GenBank/DDBJ databases">
        <authorList>
            <person name="Liu C."/>
            <person name="Sun Q."/>
        </authorList>
    </citation>
    <scope>NUCLEOTIDE SEQUENCE [LARGE SCALE GENOMIC DNA]</scope>
    <source>
        <strain evidence="10 11">N22</strain>
    </source>
</reference>
<feature type="transmembrane region" description="Helical" evidence="7">
    <location>
        <begin position="44"/>
        <end position="65"/>
    </location>
</feature>
<dbReference type="GO" id="GO:0042883">
    <property type="term" value="P:cysteine transport"/>
    <property type="evidence" value="ECO:0007669"/>
    <property type="project" value="InterPro"/>
</dbReference>
<proteinExistence type="predicted"/>
<dbReference type="Gene3D" id="1.20.1560.10">
    <property type="entry name" value="ABC transporter type 1, transmembrane domain"/>
    <property type="match status" value="1"/>
</dbReference>
<feature type="domain" description="ABC transporter" evidence="8">
    <location>
        <begin position="332"/>
        <end position="566"/>
    </location>
</feature>
<evidence type="ECO:0000256" key="4">
    <source>
        <dbReference type="ARBA" id="ARBA00022840"/>
    </source>
</evidence>
<feature type="transmembrane region" description="Helical" evidence="7">
    <location>
        <begin position="236"/>
        <end position="261"/>
    </location>
</feature>
<evidence type="ECO:0000256" key="1">
    <source>
        <dbReference type="ARBA" id="ARBA00004651"/>
    </source>
</evidence>
<keyword evidence="4" id="KW-0067">ATP-binding</keyword>
<dbReference type="Gene3D" id="3.40.50.300">
    <property type="entry name" value="P-loop containing nucleotide triphosphate hydrolases"/>
    <property type="match status" value="1"/>
</dbReference>
<dbReference type="NCBIfam" id="TIGR02857">
    <property type="entry name" value="CydD"/>
    <property type="match status" value="1"/>
</dbReference>
<evidence type="ECO:0000256" key="6">
    <source>
        <dbReference type="ARBA" id="ARBA00023136"/>
    </source>
</evidence>
<dbReference type="RefSeq" id="WP_185905526.1">
    <property type="nucleotide sequence ID" value="NZ_JACMSE010000007.1"/>
</dbReference>
<evidence type="ECO:0000313" key="10">
    <source>
        <dbReference type="EMBL" id="MBC2889745.1"/>
    </source>
</evidence>
<evidence type="ECO:0000313" key="11">
    <source>
        <dbReference type="Proteomes" id="UP000587396"/>
    </source>
</evidence>
<dbReference type="Pfam" id="PF00005">
    <property type="entry name" value="ABC_tran"/>
    <property type="match status" value="1"/>
</dbReference>
<keyword evidence="5 7" id="KW-1133">Transmembrane helix</keyword>
<accession>A0A842JJ23</accession>
<dbReference type="PANTHER" id="PTHR24221">
    <property type="entry name" value="ATP-BINDING CASSETTE SUB-FAMILY B"/>
    <property type="match status" value="1"/>
</dbReference>
<dbReference type="SUPFAM" id="SSF90123">
    <property type="entry name" value="ABC transporter transmembrane region"/>
    <property type="match status" value="1"/>
</dbReference>
<dbReference type="InterPro" id="IPR036640">
    <property type="entry name" value="ABC1_TM_sf"/>
</dbReference>
<feature type="transmembrane region" description="Helical" evidence="7">
    <location>
        <begin position="135"/>
        <end position="152"/>
    </location>
</feature>
<evidence type="ECO:0000259" key="9">
    <source>
        <dbReference type="PROSITE" id="PS50929"/>
    </source>
</evidence>
<dbReference type="EMBL" id="JACMSE010000007">
    <property type="protein sequence ID" value="MBC2889745.1"/>
    <property type="molecule type" value="Genomic_DNA"/>
</dbReference>
<dbReference type="InterPro" id="IPR039421">
    <property type="entry name" value="Type_1_exporter"/>
</dbReference>
<dbReference type="PANTHER" id="PTHR24221:SF614">
    <property type="entry name" value="GLUTATHIONE_L-CYSTEINE TRANSPORT SYSTEM ATP-BINDING_PERMEASE PROTEIN CYDC"/>
    <property type="match status" value="1"/>
</dbReference>
<comment type="subcellular location">
    <subcellularLocation>
        <location evidence="1">Cell membrane</location>
        <topology evidence="1">Multi-pass membrane protein</topology>
    </subcellularLocation>
</comment>
<dbReference type="InterPro" id="IPR017871">
    <property type="entry name" value="ABC_transporter-like_CS"/>
</dbReference>
<gene>
    <name evidence="10" type="primary">cydD</name>
    <name evidence="10" type="ORF">H7313_10390</name>
</gene>
<dbReference type="SMART" id="SM00382">
    <property type="entry name" value="AAA"/>
    <property type="match status" value="1"/>
</dbReference>
<dbReference type="AlphaFoldDB" id="A0A842JJ23"/>
<feature type="transmembrane region" description="Helical" evidence="7">
    <location>
        <begin position="158"/>
        <end position="178"/>
    </location>
</feature>
<keyword evidence="2 7" id="KW-0812">Transmembrane</keyword>
<keyword evidence="6 7" id="KW-0472">Membrane</keyword>
<dbReference type="InterPro" id="IPR003439">
    <property type="entry name" value="ABC_transporter-like_ATP-bd"/>
</dbReference>
<sequence>MIDKAIFALPGIKRILGLLAVFAVLQAFAVLGQAWSLSTAVTNLWLGGTVADQALLVAVFFACFVGRQGVLYVQSGVLDRYAYEQANALRQALLGKVFTTNARLVQTHGTGSVTAAVLEGADQVETYFKLILPKITGIALIPTILLVAAFALDWVSGLIMFVAFPFIILYMVIMGHTAKEKASRQHRTFEIMSNHFIDTLRGIDTLKLFGMSKRYGKSIYEVSERFREATMRTLKVANLSSLVLDTFATLSVAAVAFMLGFRLIDGSVTLFPALALLVIAPEYFRPIREFAADYHASLDGKNALASIRALVDAPDDPPDELPLPVWSAGARLALDGVGFSYPEFKALEGVSLAAEGFQKIGIIGASGSGKSTLVNLLGGFASPDEGFVSIDGVQTGGFRQDAWQSQVVYIPQDPYIFHATLRDNIVFYRPDATDAEVARAVEVVGLDELMSELPEGLDTRIGEGARALSGGQAQRIALARAFLDRGRKVLLFDEPTAHLDIETEMELKERMLPLMEGRLVFFATHRLHWMHDMDSIVCMEDGRVAEQGTLAELQAASGAFARLAAQLEGGAR</sequence>
<dbReference type="InterPro" id="IPR014216">
    <property type="entry name" value="ABC_transptr_CydD"/>
</dbReference>
<comment type="caution">
    <text evidence="10">The sequence shown here is derived from an EMBL/GenBank/DDBJ whole genome shotgun (WGS) entry which is preliminary data.</text>
</comment>
<dbReference type="Proteomes" id="UP000587396">
    <property type="component" value="Unassembled WGS sequence"/>
</dbReference>
<dbReference type="Pfam" id="PF00664">
    <property type="entry name" value="ABC_membrane"/>
    <property type="match status" value="1"/>
</dbReference>
<evidence type="ECO:0000256" key="7">
    <source>
        <dbReference type="SAM" id="Phobius"/>
    </source>
</evidence>
<feature type="domain" description="ABC transmembrane type-1" evidence="9">
    <location>
        <begin position="18"/>
        <end position="299"/>
    </location>
</feature>
<dbReference type="CDD" id="cd18584">
    <property type="entry name" value="ABC_6TM_AarD_CydD"/>
    <property type="match status" value="1"/>
</dbReference>
<dbReference type="GO" id="GO:0005524">
    <property type="term" value="F:ATP binding"/>
    <property type="evidence" value="ECO:0007669"/>
    <property type="project" value="UniProtKB-KW"/>
</dbReference>
<dbReference type="InterPro" id="IPR011527">
    <property type="entry name" value="ABC1_TM_dom"/>
</dbReference>
<evidence type="ECO:0000256" key="5">
    <source>
        <dbReference type="ARBA" id="ARBA00022989"/>
    </source>
</evidence>
<dbReference type="SUPFAM" id="SSF52540">
    <property type="entry name" value="P-loop containing nucleoside triphosphate hydrolases"/>
    <property type="match status" value="1"/>
</dbReference>
<dbReference type="GO" id="GO:0005886">
    <property type="term" value="C:plasma membrane"/>
    <property type="evidence" value="ECO:0007669"/>
    <property type="project" value="UniProtKB-SubCell"/>
</dbReference>
<evidence type="ECO:0000259" key="8">
    <source>
        <dbReference type="PROSITE" id="PS50893"/>
    </source>
</evidence>
<dbReference type="InterPro" id="IPR003593">
    <property type="entry name" value="AAA+_ATPase"/>
</dbReference>
<protein>
    <submittedName>
        <fullName evidence="10">Thiol reductant ABC exporter subunit CydD</fullName>
    </submittedName>
</protein>
<keyword evidence="3" id="KW-0547">Nucleotide-binding</keyword>
<dbReference type="InterPro" id="IPR027417">
    <property type="entry name" value="P-loop_NTPase"/>
</dbReference>
<evidence type="ECO:0000256" key="3">
    <source>
        <dbReference type="ARBA" id="ARBA00022741"/>
    </source>
</evidence>